<dbReference type="Pfam" id="PF00561">
    <property type="entry name" value="Abhydrolase_1"/>
    <property type="match status" value="1"/>
</dbReference>
<organism evidence="2 3">
    <name type="scientific">Methylobrevis pamukkalensis</name>
    <dbReference type="NCBI Taxonomy" id="1439726"/>
    <lineage>
        <taxon>Bacteria</taxon>
        <taxon>Pseudomonadati</taxon>
        <taxon>Pseudomonadota</taxon>
        <taxon>Alphaproteobacteria</taxon>
        <taxon>Hyphomicrobiales</taxon>
        <taxon>Pleomorphomonadaceae</taxon>
        <taxon>Methylobrevis</taxon>
    </lineage>
</organism>
<dbReference type="SUPFAM" id="SSF53474">
    <property type="entry name" value="alpha/beta-Hydrolases"/>
    <property type="match status" value="1"/>
</dbReference>
<dbReference type="PRINTS" id="PR00111">
    <property type="entry name" value="ABHYDROLASE"/>
</dbReference>
<name>A0A1E3H1F3_9HYPH</name>
<dbReference type="AlphaFoldDB" id="A0A1E3H1F3"/>
<dbReference type="Gene3D" id="3.40.50.1820">
    <property type="entry name" value="alpha/beta hydrolase"/>
    <property type="match status" value="1"/>
</dbReference>
<dbReference type="OrthoDB" id="7375358at2"/>
<dbReference type="InterPro" id="IPR050471">
    <property type="entry name" value="AB_hydrolase"/>
</dbReference>
<comment type="caution">
    <text evidence="2">The sequence shown here is derived from an EMBL/GenBank/DDBJ whole genome shotgun (WGS) entry which is preliminary data.</text>
</comment>
<gene>
    <name evidence="2" type="ORF">A6302_02738</name>
</gene>
<evidence type="ECO:0000313" key="2">
    <source>
        <dbReference type="EMBL" id="ODN69965.1"/>
    </source>
</evidence>
<dbReference type="InterPro" id="IPR000073">
    <property type="entry name" value="AB_hydrolase_1"/>
</dbReference>
<dbReference type="Proteomes" id="UP000094622">
    <property type="component" value="Unassembled WGS sequence"/>
</dbReference>
<feature type="domain" description="AB hydrolase-1" evidence="1">
    <location>
        <begin position="1"/>
        <end position="105"/>
    </location>
</feature>
<evidence type="ECO:0000259" key="1">
    <source>
        <dbReference type="Pfam" id="PF00561"/>
    </source>
</evidence>
<dbReference type="PANTHER" id="PTHR43433:SF5">
    <property type="entry name" value="AB HYDROLASE-1 DOMAIN-CONTAINING PROTEIN"/>
    <property type="match status" value="1"/>
</dbReference>
<dbReference type="EMBL" id="MCRJ01000067">
    <property type="protein sequence ID" value="ODN69965.1"/>
    <property type="molecule type" value="Genomic_DNA"/>
</dbReference>
<proteinExistence type="predicted"/>
<dbReference type="RefSeq" id="WP_083255722.1">
    <property type="nucleotide sequence ID" value="NZ_MCRJ01000067.1"/>
</dbReference>
<dbReference type="PANTHER" id="PTHR43433">
    <property type="entry name" value="HYDROLASE, ALPHA/BETA FOLD FAMILY PROTEIN"/>
    <property type="match status" value="1"/>
</dbReference>
<protein>
    <submittedName>
        <fullName evidence="2">Haloalkane dehalogenase</fullName>
    </submittedName>
</protein>
<dbReference type="PATRIC" id="fig|1439726.3.peg.2887"/>
<keyword evidence="3" id="KW-1185">Reference proteome</keyword>
<dbReference type="InterPro" id="IPR029058">
    <property type="entry name" value="AB_hydrolase_fold"/>
</dbReference>
<evidence type="ECO:0000313" key="3">
    <source>
        <dbReference type="Proteomes" id="UP000094622"/>
    </source>
</evidence>
<sequence>MVFQHGLGADRFQVAEFFPAMTGVRRLTLECRGHGRSEAGSRRPFSIALFADDVIAACDALGIDRFVVGGMSMGAAIALDIAARHRDRVTALVIARPAWVDRPGPANMAPFAEVAACLRAAPPEEARARFETGQTARELAISAPDNLASLLGFFARADAALTADLLGDIAADGPGVSRETIAALDLPALVLGNAVDAVHPLGLARDLAALLPRARFTEITSKARDRERHFGEFRAAVAAFLTEVIPGARAAP</sequence>
<reference evidence="2 3" key="1">
    <citation type="submission" date="2016-07" db="EMBL/GenBank/DDBJ databases">
        <title>Draft Genome Sequence of Methylobrevis pamukkalensis PK2.</title>
        <authorList>
            <person name="Vasilenko O.V."/>
            <person name="Doronina N.V."/>
            <person name="Shmareva M.N."/>
            <person name="Tarlachkov S.V."/>
            <person name="Mustakhimov I."/>
            <person name="Trotsenko Y.A."/>
        </authorList>
    </citation>
    <scope>NUCLEOTIDE SEQUENCE [LARGE SCALE GENOMIC DNA]</scope>
    <source>
        <strain evidence="2 3">PK2</strain>
    </source>
</reference>
<accession>A0A1E3H1F3</accession>